<evidence type="ECO:0000256" key="5">
    <source>
        <dbReference type="ARBA" id="ARBA00022777"/>
    </source>
</evidence>
<evidence type="ECO:0000256" key="4">
    <source>
        <dbReference type="ARBA" id="ARBA00022679"/>
    </source>
</evidence>
<protein>
    <recommendedName>
        <fullName evidence="2">histidine kinase</fullName>
        <ecNumber evidence="2">2.7.13.3</ecNumber>
    </recommendedName>
</protein>
<evidence type="ECO:0000259" key="8">
    <source>
        <dbReference type="PROSITE" id="PS50109"/>
    </source>
</evidence>
<dbReference type="Proteomes" id="UP000050911">
    <property type="component" value="Unassembled WGS sequence"/>
</dbReference>
<dbReference type="AlphaFoldDB" id="A0A0R1HPW8"/>
<keyword evidence="7" id="KW-1133">Transmembrane helix</keyword>
<keyword evidence="5 9" id="KW-0418">Kinase</keyword>
<comment type="catalytic activity">
    <reaction evidence="1">
        <text>ATP + protein L-histidine = ADP + protein N-phospho-L-histidine.</text>
        <dbReference type="EC" id="2.7.13.3"/>
    </reaction>
</comment>
<evidence type="ECO:0000256" key="6">
    <source>
        <dbReference type="ARBA" id="ARBA00023012"/>
    </source>
</evidence>
<dbReference type="PRINTS" id="PR00344">
    <property type="entry name" value="BCTRLSENSOR"/>
</dbReference>
<dbReference type="GO" id="GO:0004673">
    <property type="term" value="F:protein histidine kinase activity"/>
    <property type="evidence" value="ECO:0007669"/>
    <property type="project" value="UniProtKB-EC"/>
</dbReference>
<dbReference type="PATRIC" id="fig|1302272.5.peg.1197"/>
<evidence type="ECO:0000313" key="10">
    <source>
        <dbReference type="Proteomes" id="UP000050911"/>
    </source>
</evidence>
<keyword evidence="7" id="KW-0472">Membrane</keyword>
<dbReference type="InterPro" id="IPR036890">
    <property type="entry name" value="HATPase_C_sf"/>
</dbReference>
<organism evidence="9 10">
    <name type="scientific">Secundilactobacillus kimchicus JCM 15530</name>
    <dbReference type="NCBI Taxonomy" id="1302272"/>
    <lineage>
        <taxon>Bacteria</taxon>
        <taxon>Bacillati</taxon>
        <taxon>Bacillota</taxon>
        <taxon>Bacilli</taxon>
        <taxon>Lactobacillales</taxon>
        <taxon>Lactobacillaceae</taxon>
        <taxon>Secundilactobacillus</taxon>
    </lineage>
</organism>
<keyword evidence="4" id="KW-0808">Transferase</keyword>
<dbReference type="SMART" id="SM00387">
    <property type="entry name" value="HATPase_c"/>
    <property type="match status" value="1"/>
</dbReference>
<feature type="transmembrane region" description="Helical" evidence="7">
    <location>
        <begin position="21"/>
        <end position="47"/>
    </location>
</feature>
<dbReference type="PROSITE" id="PS50109">
    <property type="entry name" value="HIS_KIN"/>
    <property type="match status" value="1"/>
</dbReference>
<dbReference type="EMBL" id="AZCX01000002">
    <property type="protein sequence ID" value="KRK48869.1"/>
    <property type="molecule type" value="Genomic_DNA"/>
</dbReference>
<keyword evidence="7" id="KW-0812">Transmembrane</keyword>
<dbReference type="SUPFAM" id="SSF55874">
    <property type="entry name" value="ATPase domain of HSP90 chaperone/DNA topoisomerase II/histidine kinase"/>
    <property type="match status" value="1"/>
</dbReference>
<dbReference type="Pfam" id="PF02518">
    <property type="entry name" value="HATPase_c"/>
    <property type="match status" value="1"/>
</dbReference>
<dbReference type="EC" id="2.7.13.3" evidence="2"/>
<dbReference type="PANTHER" id="PTHR43304:SF1">
    <property type="entry name" value="PAC DOMAIN-CONTAINING PROTEIN"/>
    <property type="match status" value="1"/>
</dbReference>
<reference evidence="9 10" key="1">
    <citation type="journal article" date="2015" name="Genome Announc.">
        <title>Expanding the biotechnology potential of lactobacilli through comparative genomics of 213 strains and associated genera.</title>
        <authorList>
            <person name="Sun Z."/>
            <person name="Harris H.M."/>
            <person name="McCann A."/>
            <person name="Guo C."/>
            <person name="Argimon S."/>
            <person name="Zhang W."/>
            <person name="Yang X."/>
            <person name="Jeffery I.B."/>
            <person name="Cooney J.C."/>
            <person name="Kagawa T.F."/>
            <person name="Liu W."/>
            <person name="Song Y."/>
            <person name="Salvetti E."/>
            <person name="Wrobel A."/>
            <person name="Rasinkangas P."/>
            <person name="Parkhill J."/>
            <person name="Rea M.C."/>
            <person name="O'Sullivan O."/>
            <person name="Ritari J."/>
            <person name="Douillard F.P."/>
            <person name="Paul Ross R."/>
            <person name="Yang R."/>
            <person name="Briner A.E."/>
            <person name="Felis G.E."/>
            <person name="de Vos W.M."/>
            <person name="Barrangou R."/>
            <person name="Klaenhammer T.R."/>
            <person name="Caufield P.W."/>
            <person name="Cui Y."/>
            <person name="Zhang H."/>
            <person name="O'Toole P.W."/>
        </authorList>
    </citation>
    <scope>NUCLEOTIDE SEQUENCE [LARGE SCALE GENOMIC DNA]</scope>
    <source>
        <strain evidence="9 10">JCM 15530</strain>
    </source>
</reference>
<evidence type="ECO:0000313" key="9">
    <source>
        <dbReference type="EMBL" id="KRK48869.1"/>
    </source>
</evidence>
<feature type="transmembrane region" description="Helical" evidence="7">
    <location>
        <begin position="159"/>
        <end position="181"/>
    </location>
</feature>
<comment type="caution">
    <text evidence="9">The sequence shown here is derived from an EMBL/GenBank/DDBJ whole genome shotgun (WGS) entry which is preliminary data.</text>
</comment>
<dbReference type="Gene3D" id="3.30.565.10">
    <property type="entry name" value="Histidine kinase-like ATPase, C-terminal domain"/>
    <property type="match status" value="1"/>
</dbReference>
<dbReference type="InterPro" id="IPR003594">
    <property type="entry name" value="HATPase_dom"/>
</dbReference>
<feature type="transmembrane region" description="Helical" evidence="7">
    <location>
        <begin position="94"/>
        <end position="115"/>
    </location>
</feature>
<feature type="transmembrane region" description="Helical" evidence="7">
    <location>
        <begin position="127"/>
        <end position="147"/>
    </location>
</feature>
<proteinExistence type="predicted"/>
<evidence type="ECO:0000256" key="3">
    <source>
        <dbReference type="ARBA" id="ARBA00022553"/>
    </source>
</evidence>
<gene>
    <name evidence="9" type="ORF">FC96_GL001190</name>
</gene>
<dbReference type="GO" id="GO:0000160">
    <property type="term" value="P:phosphorelay signal transduction system"/>
    <property type="evidence" value="ECO:0007669"/>
    <property type="project" value="UniProtKB-KW"/>
</dbReference>
<dbReference type="InterPro" id="IPR004358">
    <property type="entry name" value="Sig_transdc_His_kin-like_C"/>
</dbReference>
<sequence>MEGLFLFKQARFIKYGRWQRILLAAICISLASQVNFQIFTSGFILAFSPLIMPIFLYYNDDVNPFQLVLAVAFASPMFRGFQLLLTHNGTGTQILLHMLAEIAFYLCYGTLYYILYWRRGQRTNSAFFLSIIICDYLSNILEICLLTGFSQFSYRLFQVLFATALIRSVLACVLAFCYRYFSLLVRQESHEQKYYNFIWVAASVKSEVYFMQKNLTEIENVMKNAYLLNQKLHARGVGFEEEQKMALSIARDVHEVKKDYRNVISGLGDYFSEDESTMQLSDILKVVVGYIRETIKNQQADIVIEVHSQVDIVVPNHYYLVSILSNLIFNSVDALKDAHNGLIRLIVSDQGDNLLFSISDNGIGMDDKTQAMIFQPGFTTKFNENTGDVYRGIGLSHVRLIVQEQFQGDLKVCSELGKGTTFEVKLAKIRLVQEDIS</sequence>
<evidence type="ECO:0000256" key="2">
    <source>
        <dbReference type="ARBA" id="ARBA00012438"/>
    </source>
</evidence>
<feature type="domain" description="Histidine kinase" evidence="8">
    <location>
        <begin position="209"/>
        <end position="430"/>
    </location>
</feature>
<dbReference type="InterPro" id="IPR052162">
    <property type="entry name" value="Sensor_kinase/Photoreceptor"/>
</dbReference>
<evidence type="ECO:0000256" key="7">
    <source>
        <dbReference type="SAM" id="Phobius"/>
    </source>
</evidence>
<keyword evidence="10" id="KW-1185">Reference proteome</keyword>
<keyword evidence="6" id="KW-0902">Two-component regulatory system</keyword>
<accession>A0A0R1HPW8</accession>
<name>A0A0R1HPW8_9LACO</name>
<dbReference type="PANTHER" id="PTHR43304">
    <property type="entry name" value="PHYTOCHROME-LIKE PROTEIN CPH1"/>
    <property type="match status" value="1"/>
</dbReference>
<keyword evidence="3" id="KW-0597">Phosphoprotein</keyword>
<evidence type="ECO:0000256" key="1">
    <source>
        <dbReference type="ARBA" id="ARBA00000085"/>
    </source>
</evidence>
<dbReference type="InterPro" id="IPR005467">
    <property type="entry name" value="His_kinase_dom"/>
</dbReference>
<dbReference type="STRING" id="1302272.FC96_GL001190"/>